<feature type="transmembrane region" description="Helical" evidence="10">
    <location>
        <begin position="114"/>
        <end position="135"/>
    </location>
</feature>
<evidence type="ECO:0000256" key="10">
    <source>
        <dbReference type="RuleBase" id="RU366002"/>
    </source>
</evidence>
<feature type="domain" description="Cation/H+ exchanger transmembrane" evidence="11">
    <location>
        <begin position="10"/>
        <end position="415"/>
    </location>
</feature>
<feature type="transmembrane region" description="Helical" evidence="10">
    <location>
        <begin position="156"/>
        <end position="178"/>
    </location>
</feature>
<feature type="transmembrane region" description="Helical" evidence="10">
    <location>
        <begin position="312"/>
        <end position="335"/>
    </location>
</feature>
<feature type="transmembrane region" description="Helical" evidence="10">
    <location>
        <begin position="355"/>
        <end position="379"/>
    </location>
</feature>
<feature type="transmembrane region" description="Helical" evidence="10">
    <location>
        <begin position="239"/>
        <end position="255"/>
    </location>
</feature>
<feature type="transmembrane region" description="Helical" evidence="10">
    <location>
        <begin position="217"/>
        <end position="233"/>
    </location>
</feature>
<feature type="transmembrane region" description="Helical" evidence="10">
    <location>
        <begin position="6"/>
        <end position="24"/>
    </location>
</feature>
<evidence type="ECO:0000313" key="13">
    <source>
        <dbReference type="Proteomes" id="UP000216207"/>
    </source>
</evidence>
<dbReference type="Gene3D" id="6.10.140.1330">
    <property type="match status" value="1"/>
</dbReference>
<evidence type="ECO:0000313" key="12">
    <source>
        <dbReference type="EMBL" id="PAE87841.1"/>
    </source>
</evidence>
<organism evidence="12 13">
    <name type="scientific">Shouchella clausii</name>
    <name type="common">Alkalihalobacillus clausii</name>
    <dbReference type="NCBI Taxonomy" id="79880"/>
    <lineage>
        <taxon>Bacteria</taxon>
        <taxon>Bacillati</taxon>
        <taxon>Bacillota</taxon>
        <taxon>Bacilli</taxon>
        <taxon>Bacillales</taxon>
        <taxon>Bacillaceae</taxon>
        <taxon>Shouchella</taxon>
    </lineage>
</organism>
<keyword evidence="8 10" id="KW-0472">Membrane</keyword>
<comment type="function">
    <text evidence="10">Na(+)/H(+) antiporter that extrudes sodium in exchange for external protons.</text>
</comment>
<keyword evidence="6 10" id="KW-0915">Sodium</keyword>
<reference evidence="12 13" key="1">
    <citation type="submission" date="2017-07" db="EMBL/GenBank/DDBJ databases">
        <title>Isolation and whole genome analysis of endospore-forming bacteria from heroin.</title>
        <authorList>
            <person name="Kalinowski J."/>
            <person name="Ahrens B."/>
            <person name="Al-Dilaimi A."/>
            <person name="Winkler A."/>
            <person name="Wibberg D."/>
            <person name="Schleenbecker U."/>
            <person name="Ruckert C."/>
            <person name="Wolfel R."/>
            <person name="Grass G."/>
        </authorList>
    </citation>
    <scope>NUCLEOTIDE SEQUENCE [LARGE SCALE GENOMIC DNA]</scope>
    <source>
        <strain evidence="12 13">7539</strain>
    </source>
</reference>
<keyword evidence="4 10" id="KW-0812">Transmembrane</keyword>
<protein>
    <submittedName>
        <fullName evidence="12">Na+/H+ antiporter</fullName>
    </submittedName>
</protein>
<evidence type="ECO:0000256" key="7">
    <source>
        <dbReference type="ARBA" id="ARBA00023065"/>
    </source>
</evidence>
<sequence length="679" mass="76679">MSTIYLVLLLFFIIGLSNIIQRFLPFIPLPLIQIALGMLCSISPTAGLHIPLEPELFFVLFIAPLLFNDGKVTPRDELWKLRLPILLLALGLVFATVVVIGLFIHWLIPSIPLPAAFALAAILSPTDVVAVSSIAKRVHMPKGLMRLLEGEGLMNDASGLVAFKFAVAATVTGVFSISEASVSFLLIALGGLGLGVLFSFMLIGLKMALRRFGMEDITTHMIIQIITPFVIYIGAEEFGVSGILAVVAAGIVHAIEKEKVESRTLELQRVSDTTWSVILFILNGLVFVLLGLQIPDTTRLIFEDPQITNMEVIGYILAITASLLLLRYIWLALFWKKIKPLLFFQAEPEEKHRAIALLTFSGVRGAVTLAGAFTIPYIVADGSPFPERDLLLFLAAGTILVTVLLASILLPLLAKKPELQEADQQLSFTRALEQLTQEARVILADKSHSHNKQTLRRLQREYDRIVIPLLHDANTNHTLIAPNRKKELFLLFKALQHEYDLLEATLEDPTLTEAMEKRLRARAQNIGQILSVRSPLAFLRFGSKHFIDRMLNKANKNRLSIEEKNRLYLIYTRLFADIIKKLDEQMTAENESVTKRVIHFYRIQLNRLDHVHLNYDEKLYKEMLGLHYEIMEEMRRSLQTLFQNNDLSRETTQKLRRYLNYIEANVTEALQLPDEKNGH</sequence>
<dbReference type="InterPro" id="IPR004705">
    <property type="entry name" value="Cation/H_exchanger_CPA1_bac"/>
</dbReference>
<evidence type="ECO:0000256" key="6">
    <source>
        <dbReference type="ARBA" id="ARBA00023053"/>
    </source>
</evidence>
<evidence type="ECO:0000256" key="4">
    <source>
        <dbReference type="ARBA" id="ARBA00022692"/>
    </source>
</evidence>
<dbReference type="AlphaFoldDB" id="A0A268NWR5"/>
<feature type="transmembrane region" description="Helical" evidence="10">
    <location>
        <begin position="184"/>
        <end position="205"/>
    </location>
</feature>
<feature type="transmembrane region" description="Helical" evidence="10">
    <location>
        <begin position="275"/>
        <end position="292"/>
    </location>
</feature>
<evidence type="ECO:0000256" key="9">
    <source>
        <dbReference type="ARBA" id="ARBA00023201"/>
    </source>
</evidence>
<comment type="subcellular location">
    <subcellularLocation>
        <location evidence="1 10">Cell membrane</location>
        <topology evidence="1 10">Multi-pass membrane protein</topology>
    </subcellularLocation>
</comment>
<keyword evidence="5 10" id="KW-1133">Transmembrane helix</keyword>
<comment type="caution">
    <text evidence="12">The sequence shown here is derived from an EMBL/GenBank/DDBJ whole genome shotgun (WGS) entry which is preliminary data.</text>
</comment>
<dbReference type="PANTHER" id="PTHR10110:SF86">
    <property type="entry name" value="SODIUM_HYDROGEN EXCHANGER 7"/>
    <property type="match status" value="1"/>
</dbReference>
<keyword evidence="9 10" id="KW-0739">Sodium transport</keyword>
<evidence type="ECO:0000256" key="8">
    <source>
        <dbReference type="ARBA" id="ARBA00023136"/>
    </source>
</evidence>
<evidence type="ECO:0000256" key="5">
    <source>
        <dbReference type="ARBA" id="ARBA00022989"/>
    </source>
</evidence>
<dbReference type="GO" id="GO:0051453">
    <property type="term" value="P:regulation of intracellular pH"/>
    <property type="evidence" value="ECO:0007669"/>
    <property type="project" value="TreeGrafter"/>
</dbReference>
<dbReference type="InterPro" id="IPR006153">
    <property type="entry name" value="Cation/H_exchanger_TM"/>
</dbReference>
<keyword evidence="7 10" id="KW-0406">Ion transport</keyword>
<evidence type="ECO:0000256" key="1">
    <source>
        <dbReference type="ARBA" id="ARBA00004651"/>
    </source>
</evidence>
<dbReference type="NCBIfam" id="TIGR00831">
    <property type="entry name" value="a_cpa1"/>
    <property type="match status" value="1"/>
</dbReference>
<evidence type="ECO:0000256" key="2">
    <source>
        <dbReference type="ARBA" id="ARBA00022448"/>
    </source>
</evidence>
<dbReference type="EMBL" id="NPCC01000027">
    <property type="protein sequence ID" value="PAE87841.1"/>
    <property type="molecule type" value="Genomic_DNA"/>
</dbReference>
<dbReference type="GO" id="GO:0098719">
    <property type="term" value="P:sodium ion import across plasma membrane"/>
    <property type="evidence" value="ECO:0007669"/>
    <property type="project" value="TreeGrafter"/>
</dbReference>
<keyword evidence="10" id="KW-0050">Antiport</keyword>
<gene>
    <name evidence="12" type="ORF">CHH72_16120</name>
</gene>
<dbReference type="Proteomes" id="UP000216207">
    <property type="component" value="Unassembled WGS sequence"/>
</dbReference>
<evidence type="ECO:0000256" key="3">
    <source>
        <dbReference type="ARBA" id="ARBA00022475"/>
    </source>
</evidence>
<dbReference type="GO" id="GO:0015386">
    <property type="term" value="F:potassium:proton antiporter activity"/>
    <property type="evidence" value="ECO:0007669"/>
    <property type="project" value="TreeGrafter"/>
</dbReference>
<comment type="similarity">
    <text evidence="10">Belongs to the monovalent cation:proton antiporter 1 (CPA1) transporter (TC 2.A.36) family.</text>
</comment>
<dbReference type="GO" id="GO:0015385">
    <property type="term" value="F:sodium:proton antiporter activity"/>
    <property type="evidence" value="ECO:0007669"/>
    <property type="project" value="InterPro"/>
</dbReference>
<dbReference type="InterPro" id="IPR018422">
    <property type="entry name" value="Cation/H_exchanger_CPA1"/>
</dbReference>
<evidence type="ECO:0000259" key="11">
    <source>
        <dbReference type="Pfam" id="PF00999"/>
    </source>
</evidence>
<dbReference type="Pfam" id="PF00999">
    <property type="entry name" value="Na_H_Exchanger"/>
    <property type="match status" value="1"/>
</dbReference>
<accession>A0A268NWR5</accession>
<dbReference type="GO" id="GO:0005886">
    <property type="term" value="C:plasma membrane"/>
    <property type="evidence" value="ECO:0007669"/>
    <property type="project" value="UniProtKB-SubCell"/>
</dbReference>
<name>A0A268NWR5_SHOCL</name>
<proteinExistence type="inferred from homology"/>
<keyword evidence="2 10" id="KW-0813">Transport</keyword>
<keyword evidence="3 10" id="KW-1003">Cell membrane</keyword>
<feature type="transmembrane region" description="Helical" evidence="10">
    <location>
        <begin position="391"/>
        <end position="414"/>
    </location>
</feature>
<feature type="transmembrane region" description="Helical" evidence="10">
    <location>
        <begin position="85"/>
        <end position="108"/>
    </location>
</feature>
<dbReference type="PANTHER" id="PTHR10110">
    <property type="entry name" value="SODIUM/HYDROGEN EXCHANGER"/>
    <property type="match status" value="1"/>
</dbReference>